<dbReference type="AlphaFoldDB" id="A0A9P5PYG3"/>
<evidence type="ECO:0000313" key="1">
    <source>
        <dbReference type="EMBL" id="KAF9070345.1"/>
    </source>
</evidence>
<dbReference type="EMBL" id="JADNRY010000041">
    <property type="protein sequence ID" value="KAF9070345.1"/>
    <property type="molecule type" value="Genomic_DNA"/>
</dbReference>
<name>A0A9P5PYG3_9AGAR</name>
<dbReference type="Proteomes" id="UP000772434">
    <property type="component" value="Unassembled WGS sequence"/>
</dbReference>
<organism evidence="1 2">
    <name type="scientific">Rhodocollybia butyracea</name>
    <dbReference type="NCBI Taxonomy" id="206335"/>
    <lineage>
        <taxon>Eukaryota</taxon>
        <taxon>Fungi</taxon>
        <taxon>Dikarya</taxon>
        <taxon>Basidiomycota</taxon>
        <taxon>Agaricomycotina</taxon>
        <taxon>Agaricomycetes</taxon>
        <taxon>Agaricomycetidae</taxon>
        <taxon>Agaricales</taxon>
        <taxon>Marasmiineae</taxon>
        <taxon>Omphalotaceae</taxon>
        <taxon>Rhodocollybia</taxon>
    </lineage>
</organism>
<comment type="caution">
    <text evidence="1">The sequence shown here is derived from an EMBL/GenBank/DDBJ whole genome shotgun (WGS) entry which is preliminary data.</text>
</comment>
<keyword evidence="2" id="KW-1185">Reference proteome</keyword>
<protein>
    <submittedName>
        <fullName evidence="1">Uncharacterized protein</fullName>
    </submittedName>
</protein>
<gene>
    <name evidence="1" type="ORF">BDP27DRAFT_1402051</name>
</gene>
<reference evidence="1" key="1">
    <citation type="submission" date="2020-11" db="EMBL/GenBank/DDBJ databases">
        <authorList>
            <consortium name="DOE Joint Genome Institute"/>
            <person name="Ahrendt S."/>
            <person name="Riley R."/>
            <person name="Andreopoulos W."/>
            <person name="Labutti K."/>
            <person name="Pangilinan J."/>
            <person name="Ruiz-Duenas F.J."/>
            <person name="Barrasa J.M."/>
            <person name="Sanchez-Garcia M."/>
            <person name="Camarero S."/>
            <person name="Miyauchi S."/>
            <person name="Serrano A."/>
            <person name="Linde D."/>
            <person name="Babiker R."/>
            <person name="Drula E."/>
            <person name="Ayuso-Fernandez I."/>
            <person name="Pacheco R."/>
            <person name="Padilla G."/>
            <person name="Ferreira P."/>
            <person name="Barriuso J."/>
            <person name="Kellner H."/>
            <person name="Castanera R."/>
            <person name="Alfaro M."/>
            <person name="Ramirez L."/>
            <person name="Pisabarro A.G."/>
            <person name="Kuo A."/>
            <person name="Tritt A."/>
            <person name="Lipzen A."/>
            <person name="He G."/>
            <person name="Yan M."/>
            <person name="Ng V."/>
            <person name="Cullen D."/>
            <person name="Martin F."/>
            <person name="Rosso M.-N."/>
            <person name="Henrissat B."/>
            <person name="Hibbett D."/>
            <person name="Martinez A.T."/>
            <person name="Grigoriev I.V."/>
        </authorList>
    </citation>
    <scope>NUCLEOTIDE SEQUENCE</scope>
    <source>
        <strain evidence="1">AH 40177</strain>
    </source>
</reference>
<evidence type="ECO:0000313" key="2">
    <source>
        <dbReference type="Proteomes" id="UP000772434"/>
    </source>
</evidence>
<accession>A0A9P5PYG3</accession>
<sequence length="200" mass="21813">MTRLVKRWPPEAVPKGAIVNTVHYVYCLGGIGGSQLRKDVLSGSFNPWEAPGVWVALVLALSPSMASNDDGNGLRKQRRRSDRWESLACGREGGVYIILSANLLVGFVVGVRKNDCWLGNVGSRPTTFLVKGSGGGQPWRRLCGRSEKAKPRVTANTVTATSRMYGKRRGSTSLRASRFPKASAHQALIMFVQESQVNKV</sequence>
<proteinExistence type="predicted"/>